<sequence>MTSYTAPAKDIQFTLETVCDWSSINALPAFEEATHDLMTAVIEEAAKLSANVIAPLNRIGDLEGSKLVDGTVKTPAGFKEAYRQYVDGGWNGLSFNPEWGGQGLPFSLALAVQETWTAANMAFSLCPMLTQGAIEALDHHGSDDLKAIYLEKLVSGEWTGTMNLTEPQAGSDVGALKTRAEPNGDGSWKISGQKIFITWGDHEMTENIVHLVLARTPGAPSGSKGISMFVVPKFLVNEDGSLGKRNDVKCVSLEHKLGIHASPTCVLQFGDEGGAIGWMVGDENRGMRNMFTMMNHARVNVGLQGVAIAERAYQQALSYARERVQSADLMQPNKGGVPIIRHADVRRMLMTMKASTEAVRALAYYNAAAVDRAHGCESDEDRAAAQGLADLLTPVTKAYATDLGVEVTSLAIQVYGGMGYIEETGVAQHFRDARIAPIYEGTNGIQAMDLVGRKLSMAGGAHWRNLFQNIRDFVADLPGSGDLGAIAPYLEDGIEALQNAAVWLSGNDASEARDTAGGAAPFLRMFGAVTGAWLLAVEAVAASKRLEDDAEDAAFLTAKIKTARFFAEQILPPATALLGPITRGSEMLYALDEEDFSA</sequence>
<dbReference type="Proteomes" id="UP000325187">
    <property type="component" value="Unassembled WGS sequence"/>
</dbReference>
<dbReference type="AlphaFoldDB" id="A0A5A7MXT4"/>
<feature type="domain" description="Acetyl-CoA dehydrogenase-like C-terminal" evidence="14">
    <location>
        <begin position="466"/>
        <end position="592"/>
    </location>
</feature>
<evidence type="ECO:0000256" key="2">
    <source>
        <dbReference type="ARBA" id="ARBA00009347"/>
    </source>
</evidence>
<comment type="cofactor">
    <cofactor evidence="1 10">
        <name>FAD</name>
        <dbReference type="ChEBI" id="CHEBI:57692"/>
    </cofactor>
</comment>
<evidence type="ECO:0000259" key="11">
    <source>
        <dbReference type="Pfam" id="PF00441"/>
    </source>
</evidence>
<proteinExistence type="inferred from homology"/>
<keyword evidence="4 10" id="KW-0274">FAD</keyword>
<dbReference type="InterPro" id="IPR013786">
    <property type="entry name" value="AcylCoA_DH/ox_N"/>
</dbReference>
<feature type="domain" description="Acyl-CoA oxidase/dehydrogenase middle" evidence="12">
    <location>
        <begin position="162"/>
        <end position="270"/>
    </location>
</feature>
<keyword evidence="5 10" id="KW-0560">Oxidoreductase</keyword>
<evidence type="ECO:0000256" key="6">
    <source>
        <dbReference type="ARBA" id="ARBA00051388"/>
    </source>
</evidence>
<evidence type="ECO:0000259" key="12">
    <source>
        <dbReference type="Pfam" id="PF02770"/>
    </source>
</evidence>
<evidence type="ECO:0000256" key="5">
    <source>
        <dbReference type="ARBA" id="ARBA00023002"/>
    </source>
</evidence>
<feature type="domain" description="Acyl-CoA dehydrogenase/oxidase C-terminal" evidence="11">
    <location>
        <begin position="284"/>
        <end position="450"/>
    </location>
</feature>
<dbReference type="InterPro" id="IPR009100">
    <property type="entry name" value="AcylCoA_DH/oxidase_NM_dom_sf"/>
</dbReference>
<dbReference type="PANTHER" id="PTHR42803:SF1">
    <property type="entry name" value="BROAD-SPECIFICITY LINEAR ACYL-COA DEHYDROGENASE FADE5"/>
    <property type="match status" value="1"/>
</dbReference>
<dbReference type="InterPro" id="IPR006091">
    <property type="entry name" value="Acyl-CoA_Oxase/DH_mid-dom"/>
</dbReference>
<evidence type="ECO:0000313" key="15">
    <source>
        <dbReference type="EMBL" id="GEQ99808.1"/>
    </source>
</evidence>
<dbReference type="EMBL" id="BKCM01000002">
    <property type="protein sequence ID" value="GEQ99808.1"/>
    <property type="molecule type" value="Genomic_DNA"/>
</dbReference>
<accession>A0A5A7MXT4</accession>
<dbReference type="InterPro" id="IPR052166">
    <property type="entry name" value="Diverse_Acyl-CoA_DH"/>
</dbReference>
<evidence type="ECO:0000256" key="9">
    <source>
        <dbReference type="ARBA" id="ARBA00069043"/>
    </source>
</evidence>
<protein>
    <recommendedName>
        <fullName evidence="9">3-methylmercaptopropionyl-CoA dehydrogenase</fullName>
        <ecNumber evidence="8">1.3.99.41</ecNumber>
    </recommendedName>
</protein>
<keyword evidence="3 10" id="KW-0285">Flavoprotein</keyword>
<evidence type="ECO:0000256" key="4">
    <source>
        <dbReference type="ARBA" id="ARBA00022827"/>
    </source>
</evidence>
<comment type="catalytic activity">
    <reaction evidence="6">
        <text>3-(methylsulfanyl)propanoyl-CoA + oxidized [electron-transfer flavoprotein] + H(+) = 3-(methylsulfanyl)acryloyl-CoA + reduced [electron-transfer flavoprotein]</text>
        <dbReference type="Rhea" id="RHEA:52612"/>
        <dbReference type="Rhea" id="RHEA-COMP:10685"/>
        <dbReference type="Rhea" id="RHEA-COMP:10686"/>
        <dbReference type="ChEBI" id="CHEBI:15378"/>
        <dbReference type="ChEBI" id="CHEBI:57692"/>
        <dbReference type="ChEBI" id="CHEBI:58307"/>
        <dbReference type="ChEBI" id="CHEBI:82815"/>
        <dbReference type="ChEBI" id="CHEBI:84994"/>
        <dbReference type="EC" id="1.3.99.41"/>
    </reaction>
    <physiologicalReaction direction="left-to-right" evidence="6">
        <dbReference type="Rhea" id="RHEA:52613"/>
    </physiologicalReaction>
</comment>
<dbReference type="GO" id="GO:0016627">
    <property type="term" value="F:oxidoreductase activity, acting on the CH-CH group of donors"/>
    <property type="evidence" value="ECO:0007669"/>
    <property type="project" value="InterPro"/>
</dbReference>
<evidence type="ECO:0000256" key="7">
    <source>
        <dbReference type="ARBA" id="ARBA00058683"/>
    </source>
</evidence>
<evidence type="ECO:0000256" key="1">
    <source>
        <dbReference type="ARBA" id="ARBA00001974"/>
    </source>
</evidence>
<evidence type="ECO:0000259" key="13">
    <source>
        <dbReference type="Pfam" id="PF02771"/>
    </source>
</evidence>
<dbReference type="SUPFAM" id="SSF56645">
    <property type="entry name" value="Acyl-CoA dehydrogenase NM domain-like"/>
    <property type="match status" value="1"/>
</dbReference>
<dbReference type="InterPro" id="IPR009075">
    <property type="entry name" value="AcylCo_DH/oxidase_C"/>
</dbReference>
<evidence type="ECO:0000256" key="8">
    <source>
        <dbReference type="ARBA" id="ARBA00066694"/>
    </source>
</evidence>
<dbReference type="InterPro" id="IPR025878">
    <property type="entry name" value="Acyl-CoA_dh-like_C_dom"/>
</dbReference>
<feature type="domain" description="Acyl-CoA dehydrogenase/oxidase N-terminal" evidence="13">
    <location>
        <begin position="79"/>
        <end position="157"/>
    </location>
</feature>
<evidence type="ECO:0000256" key="3">
    <source>
        <dbReference type="ARBA" id="ARBA00022630"/>
    </source>
</evidence>
<dbReference type="SUPFAM" id="SSF47203">
    <property type="entry name" value="Acyl-CoA dehydrogenase C-terminal domain-like"/>
    <property type="match status" value="1"/>
</dbReference>
<dbReference type="Pfam" id="PF00441">
    <property type="entry name" value="Acyl-CoA_dh_1"/>
    <property type="match status" value="1"/>
</dbReference>
<dbReference type="InterPro" id="IPR046373">
    <property type="entry name" value="Acyl-CoA_Oxase/DH_mid-dom_sf"/>
</dbReference>
<gene>
    <name evidence="15" type="primary">mmgC</name>
    <name evidence="15" type="ORF">JCM17845_04320</name>
</gene>
<dbReference type="InterPro" id="IPR036250">
    <property type="entry name" value="AcylCo_DH-like_C"/>
</dbReference>
<reference evidence="15 16" key="1">
    <citation type="submission" date="2019-09" db="EMBL/GenBank/DDBJ databases">
        <title>NBRP : Genome information of microbial organism related human and environment.</title>
        <authorList>
            <person name="Hattori M."/>
            <person name="Oshima K."/>
            <person name="Inaba H."/>
            <person name="Suda W."/>
            <person name="Sakamoto M."/>
            <person name="Iino T."/>
            <person name="Kitahara M."/>
            <person name="Oshida Y."/>
            <person name="Iida T."/>
            <person name="Kudo T."/>
            <person name="Itoh T."/>
            <person name="Ohkuma M."/>
        </authorList>
    </citation>
    <scope>NUCLEOTIDE SEQUENCE [LARGE SCALE GENOMIC DNA]</scope>
    <source>
        <strain evidence="15 16">Mie-1</strain>
    </source>
</reference>
<dbReference type="GO" id="GO:0050660">
    <property type="term" value="F:flavin adenine dinucleotide binding"/>
    <property type="evidence" value="ECO:0007669"/>
    <property type="project" value="InterPro"/>
</dbReference>
<evidence type="ECO:0000259" key="14">
    <source>
        <dbReference type="Pfam" id="PF12806"/>
    </source>
</evidence>
<dbReference type="Pfam" id="PF02770">
    <property type="entry name" value="Acyl-CoA_dh_M"/>
    <property type="match status" value="1"/>
</dbReference>
<dbReference type="RefSeq" id="WP_150001698.1">
    <property type="nucleotide sequence ID" value="NZ_BKCM01000002.1"/>
</dbReference>
<dbReference type="Gene3D" id="1.20.140.10">
    <property type="entry name" value="Butyryl-CoA Dehydrogenase, subunit A, domain 3"/>
    <property type="match status" value="1"/>
</dbReference>
<dbReference type="PANTHER" id="PTHR42803">
    <property type="entry name" value="ACYL-COA DEHYDROGENASE"/>
    <property type="match status" value="1"/>
</dbReference>
<dbReference type="FunFam" id="2.40.110.10:FF:000031">
    <property type="entry name" value="Acyl-CoA dehydrogenase, putative"/>
    <property type="match status" value="1"/>
</dbReference>
<evidence type="ECO:0000256" key="10">
    <source>
        <dbReference type="RuleBase" id="RU362125"/>
    </source>
</evidence>
<dbReference type="Pfam" id="PF12806">
    <property type="entry name" value="Acyl-CoA_dh_C"/>
    <property type="match status" value="1"/>
</dbReference>
<dbReference type="Gene3D" id="2.40.110.10">
    <property type="entry name" value="Butyryl-CoA Dehydrogenase, subunit A, domain 2"/>
    <property type="match status" value="1"/>
</dbReference>
<dbReference type="InterPro" id="IPR037069">
    <property type="entry name" value="AcylCoA_DH/ox_N_sf"/>
</dbReference>
<comment type="caution">
    <text evidence="15">The sequence shown here is derived from an EMBL/GenBank/DDBJ whole genome shotgun (WGS) entry which is preliminary data.</text>
</comment>
<comment type="function">
    <text evidence="7">Involved in the assimilation of dimethylsulphoniopropionate (DMSP), an important compound in the fixation of carbon in marine phytoplankton, by mediating the conversion of 3-(methylthio)propanoyl-CoA (MMPA-CoA) to 3-(methylthio)acryloyl-CoA (MTA-CoA).</text>
</comment>
<dbReference type="Gene3D" id="1.10.540.10">
    <property type="entry name" value="Acyl-CoA dehydrogenase/oxidase, N-terminal domain"/>
    <property type="match status" value="1"/>
</dbReference>
<dbReference type="Pfam" id="PF02771">
    <property type="entry name" value="Acyl-CoA_dh_N"/>
    <property type="match status" value="1"/>
</dbReference>
<name>A0A5A7MXT4_9PROT</name>
<keyword evidence="16" id="KW-1185">Reference proteome</keyword>
<comment type="similarity">
    <text evidence="2 10">Belongs to the acyl-CoA dehydrogenase family.</text>
</comment>
<dbReference type="EC" id="1.3.99.41" evidence="8"/>
<organism evidence="15 16">
    <name type="scientific">Iodidimonas gelatinilytica</name>
    <dbReference type="NCBI Taxonomy" id="1236966"/>
    <lineage>
        <taxon>Bacteria</taxon>
        <taxon>Pseudomonadati</taxon>
        <taxon>Pseudomonadota</taxon>
        <taxon>Alphaproteobacteria</taxon>
        <taxon>Iodidimonadales</taxon>
        <taxon>Iodidimonadaceae</taxon>
        <taxon>Iodidimonas</taxon>
    </lineage>
</organism>
<evidence type="ECO:0000313" key="16">
    <source>
        <dbReference type="Proteomes" id="UP000325187"/>
    </source>
</evidence>